<keyword evidence="3" id="KW-1185">Reference proteome</keyword>
<organism evidence="2 3">
    <name type="scientific">Marixanthomonas ophiurae</name>
    <dbReference type="NCBI Taxonomy" id="387659"/>
    <lineage>
        <taxon>Bacteria</taxon>
        <taxon>Pseudomonadati</taxon>
        <taxon>Bacteroidota</taxon>
        <taxon>Flavobacteriia</taxon>
        <taxon>Flavobacteriales</taxon>
        <taxon>Flavobacteriaceae</taxon>
        <taxon>Marixanthomonas</taxon>
    </lineage>
</organism>
<reference evidence="2 3" key="1">
    <citation type="journal article" date="2007" name="Int. J. Syst. Evol. Microbiol.">
        <title>Marixanthomonas ophiurae gen. nov., sp. nov., a marine bacterium of the family Flavobacteriaceae isolated from a deep-sea brittle star.</title>
        <authorList>
            <person name="Romanenko L.A."/>
            <person name="Uchino M."/>
            <person name="Frolova G.M."/>
            <person name="Mikhailov V.V."/>
        </authorList>
    </citation>
    <scope>NUCLEOTIDE SEQUENCE [LARGE SCALE GENOMIC DNA]</scope>
    <source>
        <strain evidence="2 3">KMM 3046</strain>
    </source>
</reference>
<evidence type="ECO:0008006" key="4">
    <source>
        <dbReference type="Google" id="ProtNLM"/>
    </source>
</evidence>
<dbReference type="AlphaFoldDB" id="A0A3E1Q9F5"/>
<comment type="caution">
    <text evidence="2">The sequence shown here is derived from an EMBL/GenBank/DDBJ whole genome shotgun (WGS) entry which is preliminary data.</text>
</comment>
<evidence type="ECO:0000256" key="1">
    <source>
        <dbReference type="SAM" id="Phobius"/>
    </source>
</evidence>
<dbReference type="OrthoDB" id="1027344at2"/>
<keyword evidence="1" id="KW-0812">Transmembrane</keyword>
<dbReference type="EMBL" id="QVID01000001">
    <property type="protein sequence ID" value="RFN58758.1"/>
    <property type="molecule type" value="Genomic_DNA"/>
</dbReference>
<dbReference type="Proteomes" id="UP000261082">
    <property type="component" value="Unassembled WGS sequence"/>
</dbReference>
<proteinExistence type="predicted"/>
<dbReference type="RefSeq" id="WP_117157782.1">
    <property type="nucleotide sequence ID" value="NZ_QVID01000001.1"/>
</dbReference>
<keyword evidence="1" id="KW-0472">Membrane</keyword>
<sequence length="108" mass="13394">MIILVNRFLLRKKFVGIALWPFLILKDHALKTDVVFMNHERIHLRQQIELLVVFFYLWYGVEYVIRLLQYRNRYTAYRNISFEREAYAKEKDIGYLQKRPFWVFLSFL</sequence>
<evidence type="ECO:0000313" key="3">
    <source>
        <dbReference type="Proteomes" id="UP000261082"/>
    </source>
</evidence>
<name>A0A3E1Q9F5_9FLAO</name>
<protein>
    <recommendedName>
        <fullName evidence="4">DUF4157 domain-containing protein</fullName>
    </recommendedName>
</protein>
<accession>A0A3E1Q9F5</accession>
<evidence type="ECO:0000313" key="2">
    <source>
        <dbReference type="EMBL" id="RFN58758.1"/>
    </source>
</evidence>
<feature type="transmembrane region" description="Helical" evidence="1">
    <location>
        <begin position="48"/>
        <end position="68"/>
    </location>
</feature>
<keyword evidence="1" id="KW-1133">Transmembrane helix</keyword>
<gene>
    <name evidence="2" type="ORF">DZ858_01360</name>
</gene>